<dbReference type="InterPro" id="IPR003598">
    <property type="entry name" value="Ig_sub2"/>
</dbReference>
<dbReference type="Gene3D" id="2.60.40.10">
    <property type="entry name" value="Immunoglobulins"/>
    <property type="match status" value="2"/>
</dbReference>
<comment type="caution">
    <text evidence="7">The sequence shown here is derived from an EMBL/GenBank/DDBJ whole genome shotgun (WGS) entry which is preliminary data.</text>
</comment>
<keyword evidence="8" id="KW-1185">Reference proteome</keyword>
<evidence type="ECO:0000259" key="6">
    <source>
        <dbReference type="PROSITE" id="PS50835"/>
    </source>
</evidence>
<evidence type="ECO:0000256" key="4">
    <source>
        <dbReference type="ARBA" id="ARBA00023319"/>
    </source>
</evidence>
<sequence>MADHMKFLYAILLFTITESVFSLPMAAPSSDTSGPHFTSIQGPRVVTAGVRTDFTCSADCTPECTYTWRVSGQQVEGKAVTLTLDGHRDSVELECTALNPTSRDSQSARNTVKINNPVMVVPTTSSNPFEGDAFSLACKGSGPGITTLWLKDNELFPTDSRMRFTDNNGTLVFSSLLPSDAGFYTCVVANSTIKVASRGYLLSFRTITVTIEGPDTVVAGVEHNFTCVPNCSLECSISWRFKQFPQGSFKASGTLVRWTPARPGLVQDFTCVAENKLAQRTAQYTKRVLVSGPPPTIPPSPPPKPSASVMERPSFILLTLVCLQLLFALSA</sequence>
<feature type="chain" id="PRO_5044810353" description="Ig-like domain-containing protein" evidence="5">
    <location>
        <begin position="23"/>
        <end position="331"/>
    </location>
</feature>
<dbReference type="PROSITE" id="PS50835">
    <property type="entry name" value="IG_LIKE"/>
    <property type="match status" value="2"/>
</dbReference>
<feature type="signal peptide" evidence="5">
    <location>
        <begin position="1"/>
        <end position="22"/>
    </location>
</feature>
<dbReference type="EMBL" id="JBHFQA010000017">
    <property type="protein sequence ID" value="KAL2084222.1"/>
    <property type="molecule type" value="Genomic_DNA"/>
</dbReference>
<keyword evidence="4" id="KW-0393">Immunoglobulin domain</keyword>
<gene>
    <name evidence="7" type="ORF">ACEWY4_019740</name>
</gene>
<organism evidence="7 8">
    <name type="scientific">Coilia grayii</name>
    <name type="common">Gray's grenadier anchovy</name>
    <dbReference type="NCBI Taxonomy" id="363190"/>
    <lineage>
        <taxon>Eukaryota</taxon>
        <taxon>Metazoa</taxon>
        <taxon>Chordata</taxon>
        <taxon>Craniata</taxon>
        <taxon>Vertebrata</taxon>
        <taxon>Euteleostomi</taxon>
        <taxon>Actinopterygii</taxon>
        <taxon>Neopterygii</taxon>
        <taxon>Teleostei</taxon>
        <taxon>Clupei</taxon>
        <taxon>Clupeiformes</taxon>
        <taxon>Clupeoidei</taxon>
        <taxon>Engraulidae</taxon>
        <taxon>Coilinae</taxon>
        <taxon>Coilia</taxon>
    </lineage>
</organism>
<dbReference type="PANTHER" id="PTHR44337">
    <property type="entry name" value="CARCINOEMBRYONIC ANTIGEN-RELATED CELL ADHESION MOLECULE 8"/>
    <property type="match status" value="1"/>
</dbReference>
<dbReference type="InterPro" id="IPR013783">
    <property type="entry name" value="Ig-like_fold"/>
</dbReference>
<feature type="domain" description="Ig-like" evidence="6">
    <location>
        <begin position="117"/>
        <end position="208"/>
    </location>
</feature>
<evidence type="ECO:0000256" key="5">
    <source>
        <dbReference type="SAM" id="SignalP"/>
    </source>
</evidence>
<protein>
    <recommendedName>
        <fullName evidence="6">Ig-like domain-containing protein</fullName>
    </recommendedName>
</protein>
<name>A0ABD1JAT6_9TELE</name>
<dbReference type="AlphaFoldDB" id="A0ABD1JAT6"/>
<evidence type="ECO:0000256" key="1">
    <source>
        <dbReference type="ARBA" id="ARBA00022729"/>
    </source>
</evidence>
<evidence type="ECO:0000256" key="3">
    <source>
        <dbReference type="ARBA" id="ARBA00023180"/>
    </source>
</evidence>
<accession>A0ABD1JAT6</accession>
<dbReference type="Pfam" id="PF13927">
    <property type="entry name" value="Ig_3"/>
    <property type="match status" value="1"/>
</dbReference>
<keyword evidence="1 5" id="KW-0732">Signal</keyword>
<reference evidence="7 8" key="1">
    <citation type="submission" date="2024-09" db="EMBL/GenBank/DDBJ databases">
        <title>A chromosome-level genome assembly of Gray's grenadier anchovy, Coilia grayii.</title>
        <authorList>
            <person name="Fu Z."/>
        </authorList>
    </citation>
    <scope>NUCLEOTIDE SEQUENCE [LARGE SCALE GENOMIC DNA]</scope>
    <source>
        <strain evidence="7">G4</strain>
        <tissue evidence="7">Muscle</tissue>
    </source>
</reference>
<evidence type="ECO:0000256" key="2">
    <source>
        <dbReference type="ARBA" id="ARBA00023157"/>
    </source>
</evidence>
<dbReference type="InterPro" id="IPR003599">
    <property type="entry name" value="Ig_sub"/>
</dbReference>
<feature type="domain" description="Ig-like" evidence="6">
    <location>
        <begin position="35"/>
        <end position="113"/>
    </location>
</feature>
<dbReference type="InterPro" id="IPR007110">
    <property type="entry name" value="Ig-like_dom"/>
</dbReference>
<dbReference type="InterPro" id="IPR036179">
    <property type="entry name" value="Ig-like_dom_sf"/>
</dbReference>
<keyword evidence="2" id="KW-1015">Disulfide bond</keyword>
<dbReference type="CDD" id="cd00096">
    <property type="entry name" value="Ig"/>
    <property type="match status" value="1"/>
</dbReference>
<proteinExistence type="predicted"/>
<keyword evidence="3" id="KW-0325">Glycoprotein</keyword>
<dbReference type="SUPFAM" id="SSF48726">
    <property type="entry name" value="Immunoglobulin"/>
    <property type="match status" value="2"/>
</dbReference>
<dbReference type="Proteomes" id="UP001591681">
    <property type="component" value="Unassembled WGS sequence"/>
</dbReference>
<dbReference type="PANTHER" id="PTHR44337:SF20">
    <property type="entry name" value="CARCINOEMBRYONIC ANTIGEN-RELATED CELL ADHESION MOLECULE 5-RELATED"/>
    <property type="match status" value="1"/>
</dbReference>
<dbReference type="SMART" id="SM00409">
    <property type="entry name" value="IG"/>
    <property type="match status" value="3"/>
</dbReference>
<evidence type="ECO:0000313" key="7">
    <source>
        <dbReference type="EMBL" id="KAL2084222.1"/>
    </source>
</evidence>
<evidence type="ECO:0000313" key="8">
    <source>
        <dbReference type="Proteomes" id="UP001591681"/>
    </source>
</evidence>
<dbReference type="SMART" id="SM00408">
    <property type="entry name" value="IGc2"/>
    <property type="match status" value="1"/>
</dbReference>
<dbReference type="InterPro" id="IPR052598">
    <property type="entry name" value="IgSF_CEA-related"/>
</dbReference>